<dbReference type="InParanoid" id="A8PEI7"/>
<reference evidence="2 3" key="1">
    <citation type="journal article" date="2010" name="Proc. Natl. Acad. Sci. U.S.A.">
        <title>Insights into evolution of multicellular fungi from the assembled chromosomes of the mushroom Coprinopsis cinerea (Coprinus cinereus).</title>
        <authorList>
            <person name="Stajich J.E."/>
            <person name="Wilke S.K."/>
            <person name="Ahren D."/>
            <person name="Au C.H."/>
            <person name="Birren B.W."/>
            <person name="Borodovsky M."/>
            <person name="Burns C."/>
            <person name="Canback B."/>
            <person name="Casselton L.A."/>
            <person name="Cheng C.K."/>
            <person name="Deng J."/>
            <person name="Dietrich F.S."/>
            <person name="Fargo D.C."/>
            <person name="Farman M.L."/>
            <person name="Gathman A.C."/>
            <person name="Goldberg J."/>
            <person name="Guigo R."/>
            <person name="Hoegger P.J."/>
            <person name="Hooker J.B."/>
            <person name="Huggins A."/>
            <person name="James T.Y."/>
            <person name="Kamada T."/>
            <person name="Kilaru S."/>
            <person name="Kodira C."/>
            <person name="Kues U."/>
            <person name="Kupfer D."/>
            <person name="Kwan H.S."/>
            <person name="Lomsadze A."/>
            <person name="Li W."/>
            <person name="Lilly W.W."/>
            <person name="Ma L.J."/>
            <person name="Mackey A.J."/>
            <person name="Manning G."/>
            <person name="Martin F."/>
            <person name="Muraguchi H."/>
            <person name="Natvig D.O."/>
            <person name="Palmerini H."/>
            <person name="Ramesh M.A."/>
            <person name="Rehmeyer C.J."/>
            <person name="Roe B.A."/>
            <person name="Shenoy N."/>
            <person name="Stanke M."/>
            <person name="Ter-Hovhannisyan V."/>
            <person name="Tunlid A."/>
            <person name="Velagapudi R."/>
            <person name="Vision T.J."/>
            <person name="Zeng Q."/>
            <person name="Zolan M.E."/>
            <person name="Pukkila P.J."/>
        </authorList>
    </citation>
    <scope>NUCLEOTIDE SEQUENCE [LARGE SCALE GENOMIC DNA]</scope>
    <source>
        <strain evidence="3">Okayama-7 / 130 / ATCC MYA-4618 / FGSC 9003</strain>
    </source>
</reference>
<dbReference type="VEuPathDB" id="FungiDB:CC1G_12988"/>
<dbReference type="GeneID" id="6017459"/>
<feature type="compositionally biased region" description="Polar residues" evidence="1">
    <location>
        <begin position="33"/>
        <end position="42"/>
    </location>
</feature>
<feature type="compositionally biased region" description="Basic and acidic residues" evidence="1">
    <location>
        <begin position="43"/>
        <end position="64"/>
    </location>
</feature>
<name>A8PEI7_COPC7</name>
<dbReference type="EMBL" id="AACS02000008">
    <property type="protein sequence ID" value="EAU81013.1"/>
    <property type="molecule type" value="Genomic_DNA"/>
</dbReference>
<keyword evidence="3" id="KW-1185">Reference proteome</keyword>
<gene>
    <name evidence="2" type="ORF">CC1G_12988</name>
</gene>
<comment type="caution">
    <text evidence="2">The sequence shown here is derived from an EMBL/GenBank/DDBJ whole genome shotgun (WGS) entry which is preliminary data.</text>
</comment>
<feature type="compositionally biased region" description="Low complexity" evidence="1">
    <location>
        <begin position="141"/>
        <end position="155"/>
    </location>
</feature>
<feature type="compositionally biased region" description="Pro residues" evidence="1">
    <location>
        <begin position="86"/>
        <end position="100"/>
    </location>
</feature>
<evidence type="ECO:0000313" key="3">
    <source>
        <dbReference type="Proteomes" id="UP000001861"/>
    </source>
</evidence>
<dbReference type="KEGG" id="cci:CC1G_12988"/>
<dbReference type="RefSeq" id="XP_001840801.1">
    <property type="nucleotide sequence ID" value="XM_001840749.1"/>
</dbReference>
<accession>A8PEI7</accession>
<organism evidence="2 3">
    <name type="scientific">Coprinopsis cinerea (strain Okayama-7 / 130 / ATCC MYA-4618 / FGSC 9003)</name>
    <name type="common">Inky cap fungus</name>
    <name type="synonym">Hormographiella aspergillata</name>
    <dbReference type="NCBI Taxonomy" id="240176"/>
    <lineage>
        <taxon>Eukaryota</taxon>
        <taxon>Fungi</taxon>
        <taxon>Dikarya</taxon>
        <taxon>Basidiomycota</taxon>
        <taxon>Agaricomycotina</taxon>
        <taxon>Agaricomycetes</taxon>
        <taxon>Agaricomycetidae</taxon>
        <taxon>Agaricales</taxon>
        <taxon>Agaricineae</taxon>
        <taxon>Psathyrellaceae</taxon>
        <taxon>Coprinopsis</taxon>
    </lineage>
</organism>
<proteinExistence type="predicted"/>
<dbReference type="Proteomes" id="UP000001861">
    <property type="component" value="Unassembled WGS sequence"/>
</dbReference>
<protein>
    <submittedName>
        <fullName evidence="2">Uncharacterized protein</fullName>
    </submittedName>
</protein>
<evidence type="ECO:0000256" key="1">
    <source>
        <dbReference type="SAM" id="MobiDB-lite"/>
    </source>
</evidence>
<feature type="region of interest" description="Disordered" evidence="1">
    <location>
        <begin position="31"/>
        <end position="161"/>
    </location>
</feature>
<evidence type="ECO:0000313" key="2">
    <source>
        <dbReference type="EMBL" id="EAU81013.1"/>
    </source>
</evidence>
<dbReference type="AlphaFoldDB" id="A8PEI7"/>
<sequence>MSFKCPAKYCKFSGTKTGLTHHLRSCTKLKLQGSKNLSSFQERTAEKRAQKRQELEEQSHKEPRPSSAPTGLFPEVPEAPEEPCRDPTPPRSPLPSPPIPDWRDQPGPQRSTRGQRIPQPVIDSLPPPTGLATLAGVQNNPQSPTLSPTTPVTLSKIGSQA</sequence>